<proteinExistence type="predicted"/>
<dbReference type="AlphaFoldDB" id="A0A2M8NYP3"/>
<sequence>MPDALCRENGESIMKIRAWTRLIVAVSLLAPALLSASSAEANINGLTVHRRTCSQVTAFVNYDGFSGGTAPYYIAFTVDLNNNGIFGEVGEPTLFAEVSGNGSPLVIGRRLTFRNLREGSFIAVTAYEVDSEGFFVGGPLEPVRYSCTNRPALNATASNTGITPQIAVVARVFVNRVEVYREPSASSALIGGLGLGQQVDVLARNARNDWVQIRFSGGTGWIMWQTQARLSGAFSQLPVVQ</sequence>
<comment type="caution">
    <text evidence="3">The sequence shown here is derived from an EMBL/GenBank/DDBJ whole genome shotgun (WGS) entry which is preliminary data.</text>
</comment>
<accession>A0A2M8NYP3</accession>
<name>A0A2M8NYP3_9CHLR</name>
<organism evidence="3 4">
    <name type="scientific">Candidatus Thermofonsia Clade 1 bacterium</name>
    <dbReference type="NCBI Taxonomy" id="2364210"/>
    <lineage>
        <taxon>Bacteria</taxon>
        <taxon>Bacillati</taxon>
        <taxon>Chloroflexota</taxon>
        <taxon>Candidatus Thermofontia</taxon>
        <taxon>Candidatus Thermofonsia Clade 1</taxon>
    </lineage>
</organism>
<dbReference type="SMART" id="SM00287">
    <property type="entry name" value="SH3b"/>
    <property type="match status" value="1"/>
</dbReference>
<dbReference type="Proteomes" id="UP000228921">
    <property type="component" value="Unassembled WGS sequence"/>
</dbReference>
<reference evidence="3 4" key="1">
    <citation type="submission" date="2017-11" db="EMBL/GenBank/DDBJ databases">
        <title>Evolution of Phototrophy in the Chloroflexi Phylum Driven by Horizontal Gene Transfer.</title>
        <authorList>
            <person name="Ward L.M."/>
            <person name="Hemp J."/>
            <person name="Shih P.M."/>
            <person name="Mcglynn S.E."/>
            <person name="Fischer W."/>
        </authorList>
    </citation>
    <scope>NUCLEOTIDE SEQUENCE [LARGE SCALE GENOMIC DNA]</scope>
    <source>
        <strain evidence="3">CP2_2F</strain>
    </source>
</reference>
<keyword evidence="1" id="KW-0732">Signal</keyword>
<feature type="chain" id="PRO_5014747415" description="SH3b domain-containing protein" evidence="1">
    <location>
        <begin position="42"/>
        <end position="241"/>
    </location>
</feature>
<dbReference type="InterPro" id="IPR003646">
    <property type="entry name" value="SH3-like_bac-type"/>
</dbReference>
<feature type="signal peptide" evidence="1">
    <location>
        <begin position="1"/>
        <end position="41"/>
    </location>
</feature>
<dbReference type="EMBL" id="PGTK01000010">
    <property type="protein sequence ID" value="PJF30412.1"/>
    <property type="molecule type" value="Genomic_DNA"/>
</dbReference>
<gene>
    <name evidence="3" type="ORF">CUN51_07770</name>
</gene>
<evidence type="ECO:0000259" key="2">
    <source>
        <dbReference type="SMART" id="SM00287"/>
    </source>
</evidence>
<protein>
    <recommendedName>
        <fullName evidence="2">SH3b domain-containing protein</fullName>
    </recommendedName>
</protein>
<dbReference type="Pfam" id="PF08239">
    <property type="entry name" value="SH3_3"/>
    <property type="match status" value="1"/>
</dbReference>
<evidence type="ECO:0000256" key="1">
    <source>
        <dbReference type="SAM" id="SignalP"/>
    </source>
</evidence>
<dbReference type="Gene3D" id="2.30.30.40">
    <property type="entry name" value="SH3 Domains"/>
    <property type="match status" value="1"/>
</dbReference>
<evidence type="ECO:0000313" key="3">
    <source>
        <dbReference type="EMBL" id="PJF30412.1"/>
    </source>
</evidence>
<evidence type="ECO:0000313" key="4">
    <source>
        <dbReference type="Proteomes" id="UP000228921"/>
    </source>
</evidence>
<feature type="domain" description="SH3b" evidence="2">
    <location>
        <begin position="167"/>
        <end position="229"/>
    </location>
</feature>